<dbReference type="InterPro" id="IPR036663">
    <property type="entry name" value="Fumarylacetoacetase_C_sf"/>
</dbReference>
<evidence type="ECO:0000256" key="1">
    <source>
        <dbReference type="ARBA" id="ARBA00010211"/>
    </source>
</evidence>
<dbReference type="SUPFAM" id="SSF56529">
    <property type="entry name" value="FAH"/>
    <property type="match status" value="1"/>
</dbReference>
<dbReference type="AlphaFoldDB" id="A0A0A8K2B3"/>
<reference evidence="4 5" key="1">
    <citation type="submission" date="2014-09" db="EMBL/GenBank/DDBJ databases">
        <title>Genome sequencing of Methyloceanibacter caenitepidi Gela4.</title>
        <authorList>
            <person name="Takeuchi M."/>
            <person name="Susumu S."/>
            <person name="Kamagata Y."/>
            <person name="Oshima K."/>
            <person name="Hattori M."/>
            <person name="Iwasaki W."/>
        </authorList>
    </citation>
    <scope>NUCLEOTIDE SEQUENCE [LARGE SCALE GENOMIC DNA]</scope>
    <source>
        <strain evidence="4 5">Gela4</strain>
    </source>
</reference>
<evidence type="ECO:0000256" key="2">
    <source>
        <dbReference type="ARBA" id="ARBA00022723"/>
    </source>
</evidence>
<dbReference type="Gene3D" id="3.90.850.10">
    <property type="entry name" value="Fumarylacetoacetase-like, C-terminal domain"/>
    <property type="match status" value="1"/>
</dbReference>
<dbReference type="InterPro" id="IPR051121">
    <property type="entry name" value="FAH"/>
</dbReference>
<keyword evidence="5" id="KW-1185">Reference proteome</keyword>
<dbReference type="EMBL" id="AP014648">
    <property type="protein sequence ID" value="BAQ17108.1"/>
    <property type="molecule type" value="Genomic_DNA"/>
</dbReference>
<dbReference type="GO" id="GO:0016853">
    <property type="term" value="F:isomerase activity"/>
    <property type="evidence" value="ECO:0007669"/>
    <property type="project" value="UniProtKB-ARBA"/>
</dbReference>
<keyword evidence="4" id="KW-0378">Hydrolase</keyword>
<dbReference type="Pfam" id="PF01557">
    <property type="entry name" value="FAA_hydrolase"/>
    <property type="match status" value="1"/>
</dbReference>
<evidence type="ECO:0000313" key="4">
    <source>
        <dbReference type="EMBL" id="BAQ17108.1"/>
    </source>
</evidence>
<proteinExistence type="inferred from homology"/>
<dbReference type="FunFam" id="3.90.850.10:FF:000002">
    <property type="entry name" value="2-hydroxyhepta-2,4-diene-1,7-dioate isomerase"/>
    <property type="match status" value="1"/>
</dbReference>
<dbReference type="PANTHER" id="PTHR42796:SF4">
    <property type="entry name" value="FUMARYLACETOACETATE HYDROLASE DOMAIN-CONTAINING PROTEIN 2A"/>
    <property type="match status" value="1"/>
</dbReference>
<dbReference type="GO" id="GO:0019752">
    <property type="term" value="P:carboxylic acid metabolic process"/>
    <property type="evidence" value="ECO:0007669"/>
    <property type="project" value="UniProtKB-ARBA"/>
</dbReference>
<evidence type="ECO:0000313" key="5">
    <source>
        <dbReference type="Proteomes" id="UP000031643"/>
    </source>
</evidence>
<name>A0A0A8K2B3_9HYPH</name>
<dbReference type="InterPro" id="IPR011234">
    <property type="entry name" value="Fumarylacetoacetase-like_C"/>
</dbReference>
<dbReference type="PANTHER" id="PTHR42796">
    <property type="entry name" value="FUMARYLACETOACETATE HYDROLASE DOMAIN-CONTAINING PROTEIN 2A-RELATED"/>
    <property type="match status" value="1"/>
</dbReference>
<evidence type="ECO:0000259" key="3">
    <source>
        <dbReference type="Pfam" id="PF01557"/>
    </source>
</evidence>
<dbReference type="GO" id="GO:0046872">
    <property type="term" value="F:metal ion binding"/>
    <property type="evidence" value="ECO:0007669"/>
    <property type="project" value="UniProtKB-KW"/>
</dbReference>
<dbReference type="Proteomes" id="UP000031643">
    <property type="component" value="Chromosome"/>
</dbReference>
<dbReference type="GO" id="GO:0016787">
    <property type="term" value="F:hydrolase activity"/>
    <property type="evidence" value="ECO:0007669"/>
    <property type="project" value="UniProtKB-KW"/>
</dbReference>
<dbReference type="HOGENOM" id="CLU_028458_3_4_5"/>
<protein>
    <submittedName>
        <fullName evidence="4">Fumarylacetoacetate hydrolase family protein</fullName>
    </submittedName>
</protein>
<gene>
    <name evidence="4" type="ORF">GL4_1654</name>
</gene>
<feature type="domain" description="Fumarylacetoacetase-like C-terminal" evidence="3">
    <location>
        <begin position="183"/>
        <end position="388"/>
    </location>
</feature>
<keyword evidence="2" id="KW-0479">Metal-binding</keyword>
<organism evidence="4 5">
    <name type="scientific">Methyloceanibacter caenitepidi</name>
    <dbReference type="NCBI Taxonomy" id="1384459"/>
    <lineage>
        <taxon>Bacteria</taxon>
        <taxon>Pseudomonadati</taxon>
        <taxon>Pseudomonadota</taxon>
        <taxon>Alphaproteobacteria</taxon>
        <taxon>Hyphomicrobiales</taxon>
        <taxon>Hyphomicrobiaceae</taxon>
        <taxon>Methyloceanibacter</taxon>
    </lineage>
</organism>
<dbReference type="KEGG" id="mcg:GL4_1654"/>
<accession>A0A0A8K2B3</accession>
<dbReference type="STRING" id="1384459.GL4_1654"/>
<sequence length="392" mass="42887">MQKAAFSRAKRLYFLSIFNALWIHRERAATASLSEYWSRWRLARALNGGNLSTVMLQLRHGILLAAPLRSLQRHSIVHIDGCRGRAEIRLPGVARLIAMCIMRQTFSRGETMKLVRFGEFGQEKPGILDANGGIRDLSGIVADIADEVLTPAGLKRLREIDPQSLPLAEGNPRLGAPVGNVRKFFGIGLNYRDHAEETGLPIPEVPIVFVKATSSICGPNDDVLAPPDFKRMDYEVELGFVIGSTAKRVPVESALDYVAGYCIGNDVSERSLQKGGPGEWIKAKSYETFGPLGPWLVTSDEIPDPQNLDLTMDLNGERMQTGNTSTMIFSVAELVSYISKYMTLVPGDVVVTGTPPGVGMARNPRVFLKPGDDMVLRISGLGEQHSVVVAES</sequence>
<comment type="similarity">
    <text evidence="1">Belongs to the FAH family.</text>
</comment>